<dbReference type="SMART" id="SM01230">
    <property type="entry name" value="Gln-synt_C"/>
    <property type="match status" value="1"/>
</dbReference>
<comment type="similarity">
    <text evidence="3 4">Belongs to the glutamine synthetase family.</text>
</comment>
<dbReference type="InterPro" id="IPR008146">
    <property type="entry name" value="Gln_synth_cat_dom"/>
</dbReference>
<keyword evidence="8" id="KW-1185">Reference proteome</keyword>
<dbReference type="InterPro" id="IPR036651">
    <property type="entry name" value="Gln_synt_N_sf"/>
</dbReference>
<evidence type="ECO:0000256" key="4">
    <source>
        <dbReference type="RuleBase" id="RU000384"/>
    </source>
</evidence>
<dbReference type="SUPFAM" id="SSF55931">
    <property type="entry name" value="Glutamine synthetase/guanido kinase"/>
    <property type="match status" value="1"/>
</dbReference>
<proteinExistence type="inferred from homology"/>
<dbReference type="Pfam" id="PF00120">
    <property type="entry name" value="Gln-synt_C"/>
    <property type="match status" value="1"/>
</dbReference>
<gene>
    <name evidence="7" type="ORF">OHK93_007337</name>
</gene>
<dbReference type="GO" id="GO:0006542">
    <property type="term" value="P:glutamine biosynthetic process"/>
    <property type="evidence" value="ECO:0007669"/>
    <property type="project" value="InterPro"/>
</dbReference>
<evidence type="ECO:0000313" key="7">
    <source>
        <dbReference type="EMBL" id="MDI1488063.1"/>
    </source>
</evidence>
<feature type="domain" description="GS catalytic" evidence="6">
    <location>
        <begin position="124"/>
        <end position="439"/>
    </location>
</feature>
<feature type="compositionally biased region" description="Basic and acidic residues" evidence="5">
    <location>
        <begin position="369"/>
        <end position="381"/>
    </location>
</feature>
<accession>A0AA43QNN9</accession>
<dbReference type="PANTHER" id="PTHR43785:SF2">
    <property type="entry name" value="TYPE-1 GLUTAMINE SYNTHETASE 1"/>
    <property type="match status" value="1"/>
</dbReference>
<evidence type="ECO:0000256" key="2">
    <source>
        <dbReference type="ARBA" id="ARBA00022598"/>
    </source>
</evidence>
<reference evidence="7" key="1">
    <citation type="journal article" date="2023" name="Genome Biol. Evol.">
        <title>First Whole Genome Sequence and Flow Cytometry Genome Size Data for the Lichen-Forming Fungus Ramalina farinacea (Ascomycota).</title>
        <authorList>
            <person name="Llewellyn T."/>
            <person name="Mian S."/>
            <person name="Hill R."/>
            <person name="Leitch I.J."/>
            <person name="Gaya E."/>
        </authorList>
    </citation>
    <scope>NUCLEOTIDE SEQUENCE</scope>
    <source>
        <strain evidence="7">LIQ254RAFAR</strain>
    </source>
</reference>
<dbReference type="Gene3D" id="3.10.20.70">
    <property type="entry name" value="Glutamine synthetase, N-terminal domain"/>
    <property type="match status" value="1"/>
</dbReference>
<dbReference type="GO" id="GO:0004356">
    <property type="term" value="F:glutamine synthetase activity"/>
    <property type="evidence" value="ECO:0007669"/>
    <property type="project" value="InterPro"/>
</dbReference>
<feature type="region of interest" description="Disordered" evidence="5">
    <location>
        <begin position="362"/>
        <end position="381"/>
    </location>
</feature>
<protein>
    <recommendedName>
        <fullName evidence="1">Glutamine synthetase</fullName>
    </recommendedName>
</protein>
<dbReference type="AlphaFoldDB" id="A0AA43QNN9"/>
<comment type="caution">
    <text evidence="7">The sequence shown here is derived from an EMBL/GenBank/DDBJ whole genome shotgun (WGS) entry which is preliminary data.</text>
</comment>
<name>A0AA43QNN9_9LECA</name>
<dbReference type="PANTHER" id="PTHR43785">
    <property type="entry name" value="GAMMA-GLUTAMYLPUTRESCINE SYNTHETASE"/>
    <property type="match status" value="1"/>
</dbReference>
<evidence type="ECO:0000259" key="6">
    <source>
        <dbReference type="PROSITE" id="PS51987"/>
    </source>
</evidence>
<dbReference type="PROSITE" id="PS51987">
    <property type="entry name" value="GS_CATALYTIC"/>
    <property type="match status" value="1"/>
</dbReference>
<evidence type="ECO:0000256" key="1">
    <source>
        <dbReference type="ARBA" id="ARBA00021364"/>
    </source>
</evidence>
<keyword evidence="2" id="KW-0436">Ligase</keyword>
<sequence>MPGDTDLLGAPNNTNLIKVQEMLDDNTSIEFIRLQWIDFTATVRTRIVTSRQALSLAAAGGTVSVASPIASCFLIDGQFHEVNAGAKDSLVPDWSSLTVCHYQPGHAAVMCCIDQAGRGFDHCPRSILKKAEQEIRDRHGMTFKVGIETEFYLTASPASTSPVKVVQSYSSTSALRTPYLVILEEAVRNIEKAGIPIWTFHAELVGGLFELQTDPMSALKAADALIYVQEAIKSAAVKHGLHATMAPKPFDKTHGVGQHIHISLSSGEKDDSFLAGVLSSVPAISAISMPNYDSWLRRDFAGGDWVGWDVESRTASIRKLRKAYWEFRFIDATTNTYLTLATILGLGMGSWEKGKELKAKPMSSWPSTLDEKGRQEAGVENAAPKDLKDAIEALRRDEAIHAVLGKEFCERYIRYKEHEKQMMGELTLQERRTMTMALF</sequence>
<organism evidence="7 8">
    <name type="scientific">Ramalina farinacea</name>
    <dbReference type="NCBI Taxonomy" id="258253"/>
    <lineage>
        <taxon>Eukaryota</taxon>
        <taxon>Fungi</taxon>
        <taxon>Dikarya</taxon>
        <taxon>Ascomycota</taxon>
        <taxon>Pezizomycotina</taxon>
        <taxon>Lecanoromycetes</taxon>
        <taxon>OSLEUM clade</taxon>
        <taxon>Lecanoromycetidae</taxon>
        <taxon>Lecanorales</taxon>
        <taxon>Lecanorineae</taxon>
        <taxon>Ramalinaceae</taxon>
        <taxon>Ramalina</taxon>
    </lineage>
</organism>
<evidence type="ECO:0000313" key="8">
    <source>
        <dbReference type="Proteomes" id="UP001161017"/>
    </source>
</evidence>
<evidence type="ECO:0000256" key="3">
    <source>
        <dbReference type="PROSITE-ProRule" id="PRU01331"/>
    </source>
</evidence>
<dbReference type="Gene3D" id="3.30.590.10">
    <property type="entry name" value="Glutamine synthetase/guanido kinase, catalytic domain"/>
    <property type="match status" value="1"/>
</dbReference>
<dbReference type="Proteomes" id="UP001161017">
    <property type="component" value="Unassembled WGS sequence"/>
</dbReference>
<dbReference type="InterPro" id="IPR014746">
    <property type="entry name" value="Gln_synth/guanido_kin_cat_dom"/>
</dbReference>
<evidence type="ECO:0000256" key="5">
    <source>
        <dbReference type="SAM" id="MobiDB-lite"/>
    </source>
</evidence>
<dbReference type="EMBL" id="JAPUFD010000006">
    <property type="protein sequence ID" value="MDI1488063.1"/>
    <property type="molecule type" value="Genomic_DNA"/>
</dbReference>